<reference evidence="2 3" key="1">
    <citation type="submission" date="2019-01" db="EMBL/GenBank/DDBJ databases">
        <title>Novel species of Cellulomonas.</title>
        <authorList>
            <person name="Liu Q."/>
            <person name="Xin Y.-H."/>
        </authorList>
    </citation>
    <scope>NUCLEOTIDE SEQUENCE [LARGE SCALE GENOMIC DNA]</scope>
    <source>
        <strain evidence="2 3">HLT2-17</strain>
    </source>
</reference>
<proteinExistence type="predicted"/>
<dbReference type="GO" id="GO:0071111">
    <property type="term" value="F:cyclic-guanylate-specific phosphodiesterase activity"/>
    <property type="evidence" value="ECO:0007669"/>
    <property type="project" value="InterPro"/>
</dbReference>
<gene>
    <name evidence="2" type="ORF">EUA98_02270</name>
</gene>
<dbReference type="SMART" id="SM00052">
    <property type="entry name" value="EAL"/>
    <property type="match status" value="1"/>
</dbReference>
<name>A0A4Q5N7M8_9MICO</name>
<dbReference type="PANTHER" id="PTHR33121">
    <property type="entry name" value="CYCLIC DI-GMP PHOSPHODIESTERASE PDEF"/>
    <property type="match status" value="1"/>
</dbReference>
<dbReference type="InterPro" id="IPR050706">
    <property type="entry name" value="Cyclic-di-GMP_PDE-like"/>
</dbReference>
<dbReference type="InterPro" id="IPR035919">
    <property type="entry name" value="EAL_sf"/>
</dbReference>
<protein>
    <submittedName>
        <fullName evidence="2">EAL domain-containing protein</fullName>
    </submittedName>
</protein>
<dbReference type="InterPro" id="IPR001633">
    <property type="entry name" value="EAL_dom"/>
</dbReference>
<evidence type="ECO:0000313" key="3">
    <source>
        <dbReference type="Proteomes" id="UP000293764"/>
    </source>
</evidence>
<dbReference type="SUPFAM" id="SSF141868">
    <property type="entry name" value="EAL domain-like"/>
    <property type="match status" value="1"/>
</dbReference>
<dbReference type="AlphaFoldDB" id="A0A4Q5N7M8"/>
<evidence type="ECO:0000259" key="1">
    <source>
        <dbReference type="SMART" id="SM00052"/>
    </source>
</evidence>
<dbReference type="Pfam" id="PF00563">
    <property type="entry name" value="EAL"/>
    <property type="match status" value="1"/>
</dbReference>
<feature type="domain" description="EAL" evidence="1">
    <location>
        <begin position="23"/>
        <end position="232"/>
    </location>
</feature>
<dbReference type="CDD" id="cd01948">
    <property type="entry name" value="EAL"/>
    <property type="match status" value="1"/>
</dbReference>
<evidence type="ECO:0000313" key="2">
    <source>
        <dbReference type="EMBL" id="RYV52551.1"/>
    </source>
</evidence>
<dbReference type="EMBL" id="SDWW01000004">
    <property type="protein sequence ID" value="RYV52551.1"/>
    <property type="molecule type" value="Genomic_DNA"/>
</dbReference>
<dbReference type="Gene3D" id="3.20.20.450">
    <property type="entry name" value="EAL domain"/>
    <property type="match status" value="1"/>
</dbReference>
<dbReference type="OrthoDB" id="9804751at2"/>
<dbReference type="PANTHER" id="PTHR33121:SF70">
    <property type="entry name" value="SIGNALING PROTEIN YKOW"/>
    <property type="match status" value="1"/>
</dbReference>
<organism evidence="2 3">
    <name type="scientific">Pengzhenrongella frigida</name>
    <dbReference type="NCBI Taxonomy" id="1259133"/>
    <lineage>
        <taxon>Bacteria</taxon>
        <taxon>Bacillati</taxon>
        <taxon>Actinomycetota</taxon>
        <taxon>Actinomycetes</taxon>
        <taxon>Micrococcales</taxon>
        <taxon>Pengzhenrongella</taxon>
    </lineage>
</organism>
<sequence>MTTDVYAPPALLGRLADAPDDLPAPPSQRDCNRFLRTDRMLLGRQGIFTGSGDVLGYELYFRSPHPAPLHVDHWTAEQQNAATAHVLHTTFAGPGVSSVAGDRRIFVNFTRSYLVNDLSIPYLPEQLVVEIVESVVADDAVMAGVRRLRDRGFRIAIDDFIGLASQRRLLPYADYVKIDVRDLDVEGQPLIDLARSHGAQVVAECVESESMLDECQSLGFDLYQGFALEVTTVLDRTAVVPSRRCG</sequence>
<dbReference type="Proteomes" id="UP000293764">
    <property type="component" value="Unassembled WGS sequence"/>
</dbReference>
<accession>A0A4Q5N7M8</accession>
<keyword evidence="3" id="KW-1185">Reference proteome</keyword>
<comment type="caution">
    <text evidence="2">The sequence shown here is derived from an EMBL/GenBank/DDBJ whole genome shotgun (WGS) entry which is preliminary data.</text>
</comment>